<evidence type="ECO:0000313" key="1">
    <source>
        <dbReference type="EMBL" id="MBB5723089.1"/>
    </source>
</evidence>
<dbReference type="Proteomes" id="UP000535415">
    <property type="component" value="Unassembled WGS sequence"/>
</dbReference>
<dbReference type="RefSeq" id="WP_183529985.1">
    <property type="nucleotide sequence ID" value="NZ_JACIJM010000008.1"/>
</dbReference>
<proteinExistence type="predicted"/>
<comment type="caution">
    <text evidence="1">The sequence shown here is derived from an EMBL/GenBank/DDBJ whole genome shotgun (WGS) entry which is preliminary data.</text>
</comment>
<reference evidence="1 2" key="1">
    <citation type="submission" date="2020-08" db="EMBL/GenBank/DDBJ databases">
        <title>Genomic Encyclopedia of Type Strains, Phase IV (KMG-IV): sequencing the most valuable type-strain genomes for metagenomic binning, comparative biology and taxonomic classification.</title>
        <authorList>
            <person name="Goeker M."/>
        </authorList>
    </citation>
    <scope>NUCLEOTIDE SEQUENCE [LARGE SCALE GENOMIC DNA]</scope>
    <source>
        <strain evidence="1 2">DSM 101064</strain>
    </source>
</reference>
<protein>
    <recommendedName>
        <fullName evidence="3">Dihydroorotate dehydrogenase</fullName>
    </recommendedName>
</protein>
<dbReference type="AlphaFoldDB" id="A0A7W9BN44"/>
<evidence type="ECO:0008006" key="3">
    <source>
        <dbReference type="Google" id="ProtNLM"/>
    </source>
</evidence>
<accession>A0A7W9BN44</accession>
<dbReference type="EMBL" id="JACIJM010000008">
    <property type="protein sequence ID" value="MBB5723089.1"/>
    <property type="molecule type" value="Genomic_DNA"/>
</dbReference>
<organism evidence="1 2">
    <name type="scientific">Yoonia ponticola</name>
    <dbReference type="NCBI Taxonomy" id="1524255"/>
    <lineage>
        <taxon>Bacteria</taxon>
        <taxon>Pseudomonadati</taxon>
        <taxon>Pseudomonadota</taxon>
        <taxon>Alphaproteobacteria</taxon>
        <taxon>Rhodobacterales</taxon>
        <taxon>Paracoccaceae</taxon>
        <taxon>Yoonia</taxon>
    </lineage>
</organism>
<sequence>MTDRDQIELDNLLAQTALMKPVVPQDLMARVMIDAEQVQPHLNDVTKRSIWSSVLDIIGGWPGVGGLALAGVAGLWIGVAPPVGLESMATTVLGSTQTVDLFGGDMLGNFADGLDG</sequence>
<keyword evidence="2" id="KW-1185">Reference proteome</keyword>
<evidence type="ECO:0000313" key="2">
    <source>
        <dbReference type="Proteomes" id="UP000535415"/>
    </source>
</evidence>
<name>A0A7W9BN44_9RHOB</name>
<gene>
    <name evidence="1" type="ORF">FHS72_002726</name>
</gene>